<comment type="caution">
    <text evidence="17">The sequence shown here is derived from an EMBL/GenBank/DDBJ whole genome shotgun (WGS) entry which is preliminary data.</text>
</comment>
<protein>
    <recommendedName>
        <fullName evidence="4 14">Pyruvate kinase</fullName>
        <ecNumber evidence="4 14">2.7.1.40</ecNumber>
    </recommendedName>
</protein>
<keyword evidence="8 14" id="KW-0418">Kinase</keyword>
<evidence type="ECO:0000256" key="4">
    <source>
        <dbReference type="ARBA" id="ARBA00012142"/>
    </source>
</evidence>
<reference evidence="17 18" key="1">
    <citation type="submission" date="2020-10" db="EMBL/GenBank/DDBJ databases">
        <title>Plant Genome Project.</title>
        <authorList>
            <person name="Zhang R.-G."/>
        </authorList>
    </citation>
    <scope>NUCLEOTIDE SEQUENCE [LARGE SCALE GENOMIC DNA]</scope>
    <source>
        <strain evidence="17">FAFU-HL-1</strain>
        <tissue evidence="17">Leaf</tissue>
    </source>
</reference>
<dbReference type="GO" id="GO:0004743">
    <property type="term" value="F:pyruvate kinase activity"/>
    <property type="evidence" value="ECO:0007669"/>
    <property type="project" value="UniProtKB-EC"/>
</dbReference>
<dbReference type="SUPFAM" id="SSF51621">
    <property type="entry name" value="Phosphoenolpyruvate/pyruvate domain"/>
    <property type="match status" value="1"/>
</dbReference>
<keyword evidence="5 14" id="KW-0808">Transferase</keyword>
<keyword evidence="11 14" id="KW-0324">Glycolysis</keyword>
<evidence type="ECO:0000256" key="13">
    <source>
        <dbReference type="ARBA" id="ARBA00048152"/>
    </source>
</evidence>
<comment type="cofactor">
    <cofactor evidence="1">
        <name>K(+)</name>
        <dbReference type="ChEBI" id="CHEBI:29103"/>
    </cofactor>
</comment>
<comment type="catalytic activity">
    <reaction evidence="13 14">
        <text>pyruvate + ATP = phosphoenolpyruvate + ADP + H(+)</text>
        <dbReference type="Rhea" id="RHEA:18157"/>
        <dbReference type="ChEBI" id="CHEBI:15361"/>
        <dbReference type="ChEBI" id="CHEBI:15378"/>
        <dbReference type="ChEBI" id="CHEBI:30616"/>
        <dbReference type="ChEBI" id="CHEBI:58702"/>
        <dbReference type="ChEBI" id="CHEBI:456216"/>
        <dbReference type="EC" id="2.7.1.40"/>
    </reaction>
</comment>
<evidence type="ECO:0000256" key="1">
    <source>
        <dbReference type="ARBA" id="ARBA00001958"/>
    </source>
</evidence>
<dbReference type="Pfam" id="PF02887">
    <property type="entry name" value="PK_C"/>
    <property type="match status" value="1"/>
</dbReference>
<evidence type="ECO:0000256" key="3">
    <source>
        <dbReference type="ARBA" id="ARBA00008663"/>
    </source>
</evidence>
<dbReference type="Gene3D" id="3.40.1380.20">
    <property type="entry name" value="Pyruvate kinase, C-terminal domain"/>
    <property type="match status" value="1"/>
</dbReference>
<dbReference type="UniPathway" id="UPA00109">
    <property type="reaction ID" value="UER00188"/>
</dbReference>
<dbReference type="Gene3D" id="3.20.20.60">
    <property type="entry name" value="Phosphoenolpyruvate-binding domains"/>
    <property type="match status" value="1"/>
</dbReference>
<evidence type="ECO:0000259" key="16">
    <source>
        <dbReference type="Pfam" id="PF02887"/>
    </source>
</evidence>
<dbReference type="Pfam" id="PF00224">
    <property type="entry name" value="PK"/>
    <property type="match status" value="1"/>
</dbReference>
<evidence type="ECO:0000256" key="9">
    <source>
        <dbReference type="ARBA" id="ARBA00022840"/>
    </source>
</evidence>
<dbReference type="SUPFAM" id="SSF50800">
    <property type="entry name" value="PK beta-barrel domain-like"/>
    <property type="match status" value="1"/>
</dbReference>
<dbReference type="NCBIfam" id="TIGR01064">
    <property type="entry name" value="pyruv_kin"/>
    <property type="match status" value="1"/>
</dbReference>
<keyword evidence="6" id="KW-0479">Metal-binding</keyword>
<keyword evidence="10 14" id="KW-0460">Magnesium</keyword>
<dbReference type="InterPro" id="IPR015793">
    <property type="entry name" value="Pyrv_Knase_brl"/>
</dbReference>
<dbReference type="InterPro" id="IPR015795">
    <property type="entry name" value="Pyrv_Knase_C"/>
</dbReference>
<dbReference type="SUPFAM" id="SSF52935">
    <property type="entry name" value="PK C-terminal domain-like"/>
    <property type="match status" value="1"/>
</dbReference>
<evidence type="ECO:0000256" key="6">
    <source>
        <dbReference type="ARBA" id="ARBA00022723"/>
    </source>
</evidence>
<feature type="domain" description="Pyruvate kinase barrel" evidence="15">
    <location>
        <begin position="28"/>
        <end position="366"/>
    </location>
</feature>
<organism evidence="17 18">
    <name type="scientific">Salix dunnii</name>
    <dbReference type="NCBI Taxonomy" id="1413687"/>
    <lineage>
        <taxon>Eukaryota</taxon>
        <taxon>Viridiplantae</taxon>
        <taxon>Streptophyta</taxon>
        <taxon>Embryophyta</taxon>
        <taxon>Tracheophyta</taxon>
        <taxon>Spermatophyta</taxon>
        <taxon>Magnoliopsida</taxon>
        <taxon>eudicotyledons</taxon>
        <taxon>Gunneridae</taxon>
        <taxon>Pentapetalae</taxon>
        <taxon>rosids</taxon>
        <taxon>fabids</taxon>
        <taxon>Malpighiales</taxon>
        <taxon>Salicaceae</taxon>
        <taxon>Saliceae</taxon>
        <taxon>Salix</taxon>
    </lineage>
</organism>
<dbReference type="GO" id="GO:0016301">
    <property type="term" value="F:kinase activity"/>
    <property type="evidence" value="ECO:0007669"/>
    <property type="project" value="UniProtKB-KW"/>
</dbReference>
<evidence type="ECO:0000256" key="14">
    <source>
        <dbReference type="RuleBase" id="RU000504"/>
    </source>
</evidence>
<dbReference type="PANTHER" id="PTHR11817">
    <property type="entry name" value="PYRUVATE KINASE"/>
    <property type="match status" value="1"/>
</dbReference>
<gene>
    <name evidence="17" type="ORF">SADUNF_Sadunf10G0180900</name>
</gene>
<dbReference type="InterPro" id="IPR015813">
    <property type="entry name" value="Pyrv/PenolPyrv_kinase-like_dom"/>
</dbReference>
<comment type="pathway">
    <text evidence="2 14">Carbohydrate degradation; glycolysis; pyruvate from D-glyceraldehyde 3-phosphate: step 5/5.</text>
</comment>
<evidence type="ECO:0000256" key="7">
    <source>
        <dbReference type="ARBA" id="ARBA00022741"/>
    </source>
</evidence>
<dbReference type="InterPro" id="IPR015806">
    <property type="entry name" value="Pyrv_Knase_insert_dom_sf"/>
</dbReference>
<dbReference type="PRINTS" id="PR01050">
    <property type="entry name" value="PYRUVTKNASE"/>
</dbReference>
<dbReference type="InterPro" id="IPR001697">
    <property type="entry name" value="Pyr_Knase"/>
</dbReference>
<evidence type="ECO:0000259" key="15">
    <source>
        <dbReference type="Pfam" id="PF00224"/>
    </source>
</evidence>
<evidence type="ECO:0000256" key="11">
    <source>
        <dbReference type="ARBA" id="ARBA00023152"/>
    </source>
</evidence>
<proteinExistence type="inferred from homology"/>
<dbReference type="InterPro" id="IPR040442">
    <property type="entry name" value="Pyrv_kinase-like_dom_sf"/>
</dbReference>
<dbReference type="GO" id="GO:0000287">
    <property type="term" value="F:magnesium ion binding"/>
    <property type="evidence" value="ECO:0007669"/>
    <property type="project" value="InterPro"/>
</dbReference>
<name>A0A835JUI3_9ROSI</name>
<dbReference type="GO" id="GO:0005524">
    <property type="term" value="F:ATP binding"/>
    <property type="evidence" value="ECO:0007669"/>
    <property type="project" value="UniProtKB-KW"/>
</dbReference>
<keyword evidence="9" id="KW-0067">ATP-binding</keyword>
<accession>A0A835JUI3</accession>
<dbReference type="Proteomes" id="UP000657918">
    <property type="component" value="Unassembled WGS sequence"/>
</dbReference>
<keyword evidence="12" id="KW-0670">Pyruvate</keyword>
<dbReference type="EMBL" id="JADGMS010000010">
    <property type="protein sequence ID" value="KAF9674949.1"/>
    <property type="molecule type" value="Genomic_DNA"/>
</dbReference>
<evidence type="ECO:0000256" key="8">
    <source>
        <dbReference type="ARBA" id="ARBA00022777"/>
    </source>
</evidence>
<evidence type="ECO:0000256" key="5">
    <source>
        <dbReference type="ARBA" id="ARBA00022679"/>
    </source>
</evidence>
<dbReference type="InterPro" id="IPR011037">
    <property type="entry name" value="Pyrv_Knase-like_insert_dom_sf"/>
</dbReference>
<dbReference type="AlphaFoldDB" id="A0A835JUI3"/>
<evidence type="ECO:0000256" key="12">
    <source>
        <dbReference type="ARBA" id="ARBA00023317"/>
    </source>
</evidence>
<dbReference type="OrthoDB" id="108365at2759"/>
<dbReference type="Gene3D" id="2.40.33.10">
    <property type="entry name" value="PK beta-barrel domain-like"/>
    <property type="match status" value="1"/>
</dbReference>
<evidence type="ECO:0000313" key="17">
    <source>
        <dbReference type="EMBL" id="KAF9674949.1"/>
    </source>
</evidence>
<dbReference type="FunFam" id="2.40.33.10:FF:000004">
    <property type="entry name" value="Pyruvate kinase"/>
    <property type="match status" value="1"/>
</dbReference>
<evidence type="ECO:0000313" key="18">
    <source>
        <dbReference type="Proteomes" id="UP000657918"/>
    </source>
</evidence>
<comment type="similarity">
    <text evidence="3 14">Belongs to the pyruvate kinase family.</text>
</comment>
<feature type="domain" description="Pyruvate kinase C-terminal" evidence="16">
    <location>
        <begin position="401"/>
        <end position="486"/>
    </location>
</feature>
<dbReference type="EC" id="2.7.1.40" evidence="4 14"/>
<keyword evidence="18" id="KW-1185">Reference proteome</keyword>
<dbReference type="InterPro" id="IPR036918">
    <property type="entry name" value="Pyrv_Knase_C_sf"/>
</dbReference>
<sequence>MNPHLNLEENMRLSSVLEPSKPSFFPARTKIVGTLGPKSRTVEIISNCLKAGMSVAQFDFSWGDAEYHQETLDNLKVAVRSTKKLCGVMLDTVGPELQVINKTEHPISLLEDSFVVLTPDQDKEATSSLLPINFTGLSSAVKTGDTIFIGQYLFTGSETTSVWLEVTEVNGEDVVCLVKNSATLSGPLYTLHVSQIHIDLPTLTDKDKEVISTWGVRNNIDILSLSCTRRAEDVRHAGNAFLQAREFLSKLGDLYQTQIFAKIENVEGLTHFDEILEEADGIILSRGNLGVDLPPEKVFMFQKTAVYKCNMAGKPVVVTRVVDSMTENLRPTRAEATDVANAVLDGSDAILLGAETLRGLYPVETISTVGKICAEAEKVFNYDLYYKRTVKYAGDAMSHLESIASTAARAAVKVKASVILCFTSTGRAARLIAKYKPIMPVISVVIPRLKNNQLRWTFTGAFEARQSLIVRGLFPMLADSRHQIDCNLLAFQESAFACISRDKGKTWGLDADSTNATNESILKVALDHGKAAGFIKPHDRVVVCQKLGDSYVVKILELED</sequence>
<keyword evidence="7" id="KW-0547">Nucleotide-binding</keyword>
<evidence type="ECO:0000256" key="10">
    <source>
        <dbReference type="ARBA" id="ARBA00022842"/>
    </source>
</evidence>
<dbReference type="GO" id="GO:0030955">
    <property type="term" value="F:potassium ion binding"/>
    <property type="evidence" value="ECO:0007669"/>
    <property type="project" value="InterPro"/>
</dbReference>
<evidence type="ECO:0000256" key="2">
    <source>
        <dbReference type="ARBA" id="ARBA00004997"/>
    </source>
</evidence>